<feature type="region of interest" description="Disordered" evidence="7">
    <location>
        <begin position="311"/>
        <end position="338"/>
    </location>
</feature>
<accession>A0AAI9SWX4</accession>
<dbReference type="Proteomes" id="UP001202479">
    <property type="component" value="Unassembled WGS sequence"/>
</dbReference>
<gene>
    <name evidence="9" type="ORF">KGF56_002665</name>
</gene>
<dbReference type="PROSITE" id="PS51366">
    <property type="entry name" value="MI"/>
    <property type="match status" value="1"/>
</dbReference>
<evidence type="ECO:0000256" key="7">
    <source>
        <dbReference type="SAM" id="MobiDB-lite"/>
    </source>
</evidence>
<evidence type="ECO:0000313" key="9">
    <source>
        <dbReference type="EMBL" id="KAI3404473.2"/>
    </source>
</evidence>
<feature type="compositionally biased region" description="Acidic residues" evidence="7">
    <location>
        <begin position="311"/>
        <end position="321"/>
    </location>
</feature>
<dbReference type="GO" id="GO:0003723">
    <property type="term" value="F:RNA binding"/>
    <property type="evidence" value="ECO:0007669"/>
    <property type="project" value="InterPro"/>
</dbReference>
<dbReference type="AlphaFoldDB" id="A0AAI9SWX4"/>
<evidence type="ECO:0000256" key="1">
    <source>
        <dbReference type="ARBA" id="ARBA00004123"/>
    </source>
</evidence>
<dbReference type="PANTHER" id="PTHR18034">
    <property type="entry name" value="CELL CYCLE CONTROL PROTEIN CWF22-RELATED"/>
    <property type="match status" value="1"/>
</dbReference>
<evidence type="ECO:0000256" key="6">
    <source>
        <dbReference type="ARBA" id="ARBA00040804"/>
    </source>
</evidence>
<dbReference type="EMBL" id="JAHUZD010000095">
    <property type="protein sequence ID" value="KAI3404473.2"/>
    <property type="molecule type" value="Genomic_DNA"/>
</dbReference>
<dbReference type="Gene3D" id="1.25.40.180">
    <property type="match status" value="1"/>
</dbReference>
<dbReference type="SMART" id="SM00544">
    <property type="entry name" value="MA3"/>
    <property type="match status" value="1"/>
</dbReference>
<proteinExistence type="inferred from homology"/>
<dbReference type="Pfam" id="PF02854">
    <property type="entry name" value="MIF4G"/>
    <property type="match status" value="1"/>
</dbReference>
<dbReference type="InterPro" id="IPR003891">
    <property type="entry name" value="Initiation_fac_eIF4g_MI"/>
</dbReference>
<feature type="domain" description="MI" evidence="8">
    <location>
        <begin position="349"/>
        <end position="470"/>
    </location>
</feature>
<comment type="similarity">
    <text evidence="2">Belongs to the CWC22 family.</text>
</comment>
<keyword evidence="4" id="KW-0508">mRNA splicing</keyword>
<evidence type="ECO:0000313" key="10">
    <source>
        <dbReference type="Proteomes" id="UP001202479"/>
    </source>
</evidence>
<comment type="subcellular location">
    <subcellularLocation>
        <location evidence="1">Nucleus</location>
    </subcellularLocation>
</comment>
<sequence>MSSQASLVVIPKNSGDSGDISGEGADIAGDGGDIADIAGDAGDAGDVGDAGDDDAQRNNWQTLKRDISALMSHLNHANIQHTIVQLFKLNIERGRGLVVRVIMKLQMKQPKEAALLASLAAVLNSKFPKLGRLLCSRLLLQFRSAYITNNWLLCKSSLLFICHLTMQRVLSEILILQVIQLLLNQPTKGDIELTVDILSVCGSFLSKNSKAATNMILARLADILQEFSSLSNRSKSSIRYALRLGQSGFKSAELQIDPKLALVEEEDIETHDLDFGAKVRSRDYLNVYRFDPDFAKSEMEYDRVRREIIVEEEESQEEGEKEEAQVGQKKQPAPAEVNVSNMTQSSLIEFQKRVYLTVMSSMSADEAVHKLLKLSHRSKKDQEQDNKTLADMIIKCCSQDKTYTKFFGIIGEKLCSRNRYWHDNFVDLFKDYYNIIDNFETNSLRNVGKFFGHLFASDVIALDQAWSDIKITERDTTPARRILLKFVFQEMVEEMGIGEVKKRLIYDEFIKDHINGVFFVKGVTWEDADDIRFSINFFTAIGLGVLTEEMREVLANLPEPESRGRKRHRRNSDDSSRGSSDSSRSYSRSTAGSRSRSFSRSRSTSQNLSRLVGDLR</sequence>
<keyword evidence="5" id="KW-0539">Nucleus</keyword>
<dbReference type="PANTHER" id="PTHR18034:SF3">
    <property type="entry name" value="PRE-MRNA-SPLICING FACTOR CWC22 HOMOLOG"/>
    <property type="match status" value="1"/>
</dbReference>
<keyword evidence="3" id="KW-0507">mRNA processing</keyword>
<dbReference type="InterPro" id="IPR016024">
    <property type="entry name" value="ARM-type_fold"/>
</dbReference>
<dbReference type="Pfam" id="PF02847">
    <property type="entry name" value="MA3"/>
    <property type="match status" value="1"/>
</dbReference>
<evidence type="ECO:0000256" key="5">
    <source>
        <dbReference type="ARBA" id="ARBA00023242"/>
    </source>
</evidence>
<feature type="compositionally biased region" description="Low complexity" evidence="7">
    <location>
        <begin position="18"/>
        <end position="33"/>
    </location>
</feature>
<dbReference type="GO" id="GO:0071013">
    <property type="term" value="C:catalytic step 2 spliceosome"/>
    <property type="evidence" value="ECO:0007669"/>
    <property type="project" value="TreeGrafter"/>
</dbReference>
<dbReference type="InterPro" id="IPR003890">
    <property type="entry name" value="MIF4G-like_typ-3"/>
</dbReference>
<feature type="region of interest" description="Disordered" evidence="7">
    <location>
        <begin position="557"/>
        <end position="616"/>
    </location>
</feature>
<dbReference type="SMART" id="SM00543">
    <property type="entry name" value="MIF4G"/>
    <property type="match status" value="1"/>
</dbReference>
<evidence type="ECO:0000256" key="2">
    <source>
        <dbReference type="ARBA" id="ARBA00006856"/>
    </source>
</evidence>
<protein>
    <recommendedName>
        <fullName evidence="6">Pre-mRNA-splicing factor CWC22</fullName>
    </recommendedName>
</protein>
<name>A0AAI9SWX4_9ASCO</name>
<keyword evidence="10" id="KW-1185">Reference proteome</keyword>
<evidence type="ECO:0000256" key="4">
    <source>
        <dbReference type="ARBA" id="ARBA00023187"/>
    </source>
</evidence>
<dbReference type="SUPFAM" id="SSF48371">
    <property type="entry name" value="ARM repeat"/>
    <property type="match status" value="1"/>
</dbReference>
<dbReference type="GO" id="GO:0000398">
    <property type="term" value="P:mRNA splicing, via spliceosome"/>
    <property type="evidence" value="ECO:0007669"/>
    <property type="project" value="TreeGrafter"/>
</dbReference>
<evidence type="ECO:0000256" key="3">
    <source>
        <dbReference type="ARBA" id="ARBA00022664"/>
    </source>
</evidence>
<organism evidence="9 10">
    <name type="scientific">Candida oxycetoniae</name>
    <dbReference type="NCBI Taxonomy" id="497107"/>
    <lineage>
        <taxon>Eukaryota</taxon>
        <taxon>Fungi</taxon>
        <taxon>Dikarya</taxon>
        <taxon>Ascomycota</taxon>
        <taxon>Saccharomycotina</taxon>
        <taxon>Pichiomycetes</taxon>
        <taxon>Debaryomycetaceae</taxon>
        <taxon>Candida/Lodderomyces clade</taxon>
        <taxon>Candida</taxon>
    </lineage>
</organism>
<evidence type="ECO:0000259" key="8">
    <source>
        <dbReference type="PROSITE" id="PS51366"/>
    </source>
</evidence>
<dbReference type="InterPro" id="IPR050781">
    <property type="entry name" value="CWC22_splicing_factor"/>
</dbReference>
<reference evidence="9" key="1">
    <citation type="journal article" date="2022" name="DNA Res.">
        <title>Genome analysis of five recently described species of the CUG-Ser clade uncovers Candida theae as a new hybrid lineage with pathogenic potential in the Candida parapsilosis species complex.</title>
        <authorList>
            <person name="Mixao V."/>
            <person name="Del Olmo V."/>
            <person name="Hegedusova E."/>
            <person name="Saus E."/>
            <person name="Pryszcz L."/>
            <person name="Cillingova A."/>
            <person name="Nosek J."/>
            <person name="Gabaldon T."/>
        </authorList>
    </citation>
    <scope>NUCLEOTIDE SEQUENCE</scope>
    <source>
        <strain evidence="9">CBS 10844</strain>
    </source>
</reference>
<dbReference type="RefSeq" id="XP_049180218.1">
    <property type="nucleotide sequence ID" value="XM_049323919.1"/>
</dbReference>
<comment type="caution">
    <text evidence="9">The sequence shown here is derived from an EMBL/GenBank/DDBJ whole genome shotgun (WGS) entry which is preliminary data.</text>
</comment>
<feature type="region of interest" description="Disordered" evidence="7">
    <location>
        <begin position="1"/>
        <end position="33"/>
    </location>
</feature>
<feature type="compositionally biased region" description="Low complexity" evidence="7">
    <location>
        <begin position="577"/>
        <end position="610"/>
    </location>
</feature>
<dbReference type="GeneID" id="73380282"/>